<feature type="transmembrane region" description="Helical" evidence="7">
    <location>
        <begin position="12"/>
        <end position="32"/>
    </location>
</feature>
<evidence type="ECO:0000313" key="10">
    <source>
        <dbReference type="Proteomes" id="UP000191691"/>
    </source>
</evidence>
<dbReference type="CDD" id="cd17356">
    <property type="entry name" value="MFS_HXT"/>
    <property type="match status" value="1"/>
</dbReference>
<dbReference type="EMBL" id="MOOB01000221">
    <property type="protein sequence ID" value="OQE64570.1"/>
    <property type="molecule type" value="Genomic_DNA"/>
</dbReference>
<dbReference type="InterPro" id="IPR050360">
    <property type="entry name" value="MFS_Sugar_Transporters"/>
</dbReference>
<dbReference type="GO" id="GO:0016020">
    <property type="term" value="C:membrane"/>
    <property type="evidence" value="ECO:0007669"/>
    <property type="project" value="UniProtKB-SubCell"/>
</dbReference>
<feature type="transmembrane region" description="Helical" evidence="7">
    <location>
        <begin position="87"/>
        <end position="106"/>
    </location>
</feature>
<evidence type="ECO:0000313" key="9">
    <source>
        <dbReference type="EMBL" id="OQE64570.1"/>
    </source>
</evidence>
<dbReference type="SUPFAM" id="SSF103473">
    <property type="entry name" value="MFS general substrate transporter"/>
    <property type="match status" value="1"/>
</dbReference>
<feature type="transmembrane region" description="Helical" evidence="7">
    <location>
        <begin position="146"/>
        <end position="168"/>
    </location>
</feature>
<dbReference type="Gene3D" id="3.30.200.20">
    <property type="entry name" value="Phosphorylase Kinase, domain 1"/>
    <property type="match status" value="1"/>
</dbReference>
<feature type="transmembrane region" description="Helical" evidence="7">
    <location>
        <begin position="267"/>
        <end position="288"/>
    </location>
</feature>
<comment type="subcellular location">
    <subcellularLocation>
        <location evidence="1">Membrane</location>
        <topology evidence="1">Multi-pass membrane protein</topology>
    </subcellularLocation>
</comment>
<dbReference type="PRINTS" id="PR00171">
    <property type="entry name" value="SUGRTRNSPORT"/>
</dbReference>
<keyword evidence="6 7" id="KW-0472">Membrane</keyword>
<evidence type="ECO:0000256" key="4">
    <source>
        <dbReference type="ARBA" id="ARBA00022692"/>
    </source>
</evidence>
<dbReference type="PANTHER" id="PTHR48022:SF17">
    <property type="entry name" value="HEXOSE TRANSPORTER"/>
    <property type="match status" value="1"/>
</dbReference>
<keyword evidence="3" id="KW-0813">Transport</keyword>
<dbReference type="Gene3D" id="1.20.1250.20">
    <property type="entry name" value="MFS general substrate transporter like domains"/>
    <property type="match status" value="1"/>
</dbReference>
<protein>
    <recommendedName>
        <fullName evidence="8">Major facilitator superfamily (MFS) profile domain-containing protein</fullName>
    </recommendedName>
</protein>
<dbReference type="InterPro" id="IPR005828">
    <property type="entry name" value="MFS_sugar_transport-like"/>
</dbReference>
<dbReference type="PANTHER" id="PTHR48022">
    <property type="entry name" value="PLASTIDIC GLUCOSE TRANSPORTER 4"/>
    <property type="match status" value="1"/>
</dbReference>
<evidence type="ECO:0000256" key="5">
    <source>
        <dbReference type="ARBA" id="ARBA00022989"/>
    </source>
</evidence>
<feature type="transmembrane region" description="Helical" evidence="7">
    <location>
        <begin position="58"/>
        <end position="80"/>
    </location>
</feature>
<feature type="transmembrane region" description="Helical" evidence="7">
    <location>
        <begin position="112"/>
        <end position="134"/>
    </location>
</feature>
<dbReference type="InterPro" id="IPR005829">
    <property type="entry name" value="Sugar_transporter_CS"/>
</dbReference>
<organism evidence="9 10">
    <name type="scientific">Penicillium nalgiovense</name>
    <dbReference type="NCBI Taxonomy" id="60175"/>
    <lineage>
        <taxon>Eukaryota</taxon>
        <taxon>Fungi</taxon>
        <taxon>Dikarya</taxon>
        <taxon>Ascomycota</taxon>
        <taxon>Pezizomycotina</taxon>
        <taxon>Eurotiomycetes</taxon>
        <taxon>Eurotiomycetidae</taxon>
        <taxon>Eurotiales</taxon>
        <taxon>Aspergillaceae</taxon>
        <taxon>Penicillium</taxon>
    </lineage>
</organism>
<dbReference type="InterPro" id="IPR020846">
    <property type="entry name" value="MFS_dom"/>
</dbReference>
<accession>A0A1V6WNU6</accession>
<evidence type="ECO:0000256" key="2">
    <source>
        <dbReference type="ARBA" id="ARBA00010992"/>
    </source>
</evidence>
<keyword evidence="10" id="KW-1185">Reference proteome</keyword>
<comment type="similarity">
    <text evidence="2">Belongs to the major facilitator superfamily. Sugar transporter (TC 2.A.1.1) family.</text>
</comment>
<dbReference type="PROSITE" id="PS00217">
    <property type="entry name" value="SUGAR_TRANSPORT_2"/>
    <property type="match status" value="1"/>
</dbReference>
<evidence type="ECO:0000256" key="3">
    <source>
        <dbReference type="ARBA" id="ARBA00022448"/>
    </source>
</evidence>
<comment type="caution">
    <text evidence="9">The sequence shown here is derived from an EMBL/GenBank/DDBJ whole genome shotgun (WGS) entry which is preliminary data.</text>
</comment>
<keyword evidence="4 7" id="KW-0812">Transmembrane</keyword>
<feature type="transmembrane region" description="Helical" evidence="7">
    <location>
        <begin position="303"/>
        <end position="324"/>
    </location>
</feature>
<keyword evidence="5 7" id="KW-1133">Transmembrane helix</keyword>
<feature type="transmembrane region" description="Helical" evidence="7">
    <location>
        <begin position="434"/>
        <end position="452"/>
    </location>
</feature>
<dbReference type="SUPFAM" id="SSF56112">
    <property type="entry name" value="Protein kinase-like (PK-like)"/>
    <property type="match status" value="1"/>
</dbReference>
<feature type="transmembrane region" description="Helical" evidence="7">
    <location>
        <begin position="180"/>
        <end position="199"/>
    </location>
</feature>
<dbReference type="PROSITE" id="PS00216">
    <property type="entry name" value="SUGAR_TRANSPORT_1"/>
    <property type="match status" value="1"/>
</dbReference>
<proteinExistence type="inferred from homology"/>
<evidence type="ECO:0000256" key="1">
    <source>
        <dbReference type="ARBA" id="ARBA00004141"/>
    </source>
</evidence>
<dbReference type="GO" id="GO:0005351">
    <property type="term" value="F:carbohydrate:proton symporter activity"/>
    <property type="evidence" value="ECO:0007669"/>
    <property type="project" value="TreeGrafter"/>
</dbReference>
<evidence type="ECO:0000256" key="6">
    <source>
        <dbReference type="ARBA" id="ARBA00023136"/>
    </source>
</evidence>
<dbReference type="PROSITE" id="PS50850">
    <property type="entry name" value="MFS"/>
    <property type="match status" value="1"/>
</dbReference>
<dbReference type="InterPro" id="IPR003663">
    <property type="entry name" value="Sugar/inositol_transpt"/>
</dbReference>
<reference evidence="10" key="1">
    <citation type="journal article" date="2017" name="Nat. Microbiol.">
        <title>Global analysis of biosynthetic gene clusters reveals vast potential of secondary metabolite production in Penicillium species.</title>
        <authorList>
            <person name="Nielsen J.C."/>
            <person name="Grijseels S."/>
            <person name="Prigent S."/>
            <person name="Ji B."/>
            <person name="Dainat J."/>
            <person name="Nielsen K.F."/>
            <person name="Frisvad J.C."/>
            <person name="Workman M."/>
            <person name="Nielsen J."/>
        </authorList>
    </citation>
    <scope>NUCLEOTIDE SEQUENCE [LARGE SCALE GENOMIC DNA]</scope>
    <source>
        <strain evidence="10">IBT 13039</strain>
    </source>
</reference>
<sequence length="979" mass="110016">MLFKRPPNEKGAAWPSILVGLFASFGGILYGYDTGTIAGIQTMPYWIEEFNRPDAGRIALIVSILSVGTFVGALAAGLIADITGRKWGIILSVMLPFNLGVALQTAATSQPLFIAGRFFAGLGVGLVSAQIPMYQSETLPKWIRGAVVGSYQLCITIGLFLAAIVNWATQNRNDSGSYRIPLAIQFAWALILAGGLLFLPETPRFLIKKGDDPRALKSLVFLRRLGPDDPDITAELAELKSNWEYEKSLGSASYMECFKGTMGKRTITGIVLQSLQQLVGINFIIYYGTSYFAENVDGLPDSFILQVIVNCINVVMTLPGLWSIDRFGRRPVLLTGALGMGISQYIVSACGAATPVSNFTSQCAQFAFICIYVSFFASTFGPCAWVVTGEIFSLQTRAKGLSMTTAANWFFNWLLSFITPYLTGALNPTQSNVFWIWGSFCWIALVFVYTMIYETKGLALEQVNELYENVPKAWKSPAYRSELRTASVSDIHHTKSVDEDTKHSEVALEDAEKKDPEWSIGIPGMCKGHVHKLLAYVSCVPFKKVDPGDNAVPQEFPWLRESIEHLRLYVHFVIIRLELQQLADQTTNHRHNASFVFDVADLRDTPILGSSTNGSFNISFRFSFDGRPDVILRFPKPGHTATAYRDEKTVNEVQIMEYLRQNTDIPIPRVHSWGLLAENPQHLGPFIIMDYANGTLSSTILKQPDQEDMVLNPNIDNTTLDKIYYPIAYYMFQLSHLSFASIGSISEDDASSALHVAGRPLTYNMDELATVVGYPDDQFPTAPFDRASDYLRSGRFIARHRFAQLVSKYYPEDYGLFIPFCDDMQPSNELIDLEKLQITAVLDFEFTNAMPAEFTPRMWLKRCVMGEFVTLYEPRMEQFLRALERVEIEMASEVKQPGRPSLSARMRDSWRTGRFWFDYAARKSFDVDTIYWAALHNDGAGVELLDDKARAEMEPFTQIKMEQLKTYKEECTVRFPSEM</sequence>
<dbReference type="NCBIfam" id="TIGR00879">
    <property type="entry name" value="SP"/>
    <property type="match status" value="1"/>
</dbReference>
<dbReference type="Pfam" id="PF00083">
    <property type="entry name" value="Sugar_tr"/>
    <property type="match status" value="1"/>
</dbReference>
<feature type="transmembrane region" description="Helical" evidence="7">
    <location>
        <begin position="400"/>
        <end position="422"/>
    </location>
</feature>
<dbReference type="InterPro" id="IPR036259">
    <property type="entry name" value="MFS_trans_sf"/>
</dbReference>
<dbReference type="AlphaFoldDB" id="A0A1V6WNU6"/>
<dbReference type="InterPro" id="IPR011009">
    <property type="entry name" value="Kinase-like_dom_sf"/>
</dbReference>
<feature type="transmembrane region" description="Helical" evidence="7">
    <location>
        <begin position="366"/>
        <end position="388"/>
    </location>
</feature>
<dbReference type="Proteomes" id="UP000191691">
    <property type="component" value="Unassembled WGS sequence"/>
</dbReference>
<evidence type="ECO:0000259" key="8">
    <source>
        <dbReference type="PROSITE" id="PS50850"/>
    </source>
</evidence>
<feature type="domain" description="Major facilitator superfamily (MFS) profile" evidence="8">
    <location>
        <begin position="19"/>
        <end position="456"/>
    </location>
</feature>
<dbReference type="FunFam" id="1.20.1250.20:FF:000134">
    <property type="entry name" value="MFS sugar transporter protein"/>
    <property type="match status" value="1"/>
</dbReference>
<name>A0A1V6WNU6_PENNA</name>
<gene>
    <name evidence="9" type="ORF">PENNAL_c0221G11222</name>
</gene>
<evidence type="ECO:0000256" key="7">
    <source>
        <dbReference type="SAM" id="Phobius"/>
    </source>
</evidence>